<name>A0AB33BSW4_MICA7</name>
<proteinExistence type="predicted"/>
<accession>A0AB33BSW4</accession>
<dbReference type="Proteomes" id="UP000192439">
    <property type="component" value="Chromosome"/>
</dbReference>
<evidence type="ECO:0000313" key="3">
    <source>
        <dbReference type="Proteomes" id="UP000192439"/>
    </source>
</evidence>
<organism evidence="2 3">
    <name type="scientific">Microcystis aeruginosa PCC 7806SL</name>
    <dbReference type="NCBI Taxonomy" id="1903187"/>
    <lineage>
        <taxon>Bacteria</taxon>
        <taxon>Bacillati</taxon>
        <taxon>Cyanobacteriota</taxon>
        <taxon>Cyanophyceae</taxon>
        <taxon>Oscillatoriophycideae</taxon>
        <taxon>Chroococcales</taxon>
        <taxon>Microcystaceae</taxon>
        <taxon>Microcystis</taxon>
    </lineage>
</organism>
<gene>
    <name evidence="2" type="ORF">BH695_1204</name>
</gene>
<dbReference type="AlphaFoldDB" id="A0AB33BSW4"/>
<evidence type="ECO:0000313" key="2">
    <source>
        <dbReference type="EMBL" id="ARI80485.1"/>
    </source>
</evidence>
<protein>
    <submittedName>
        <fullName evidence="2">Uncharacterized protein</fullName>
    </submittedName>
</protein>
<sequence length="45" mass="4996">MKALPEKGFVTFSAKKVPETNVEKSIGGTQNPGTFMSERQIKLRN</sequence>
<reference evidence="2 3" key="1">
    <citation type="journal article" date="2018" name="Harmful Algae">
        <title>The highly heterogeneous methylated genomes and diverse restriction-modification systems of bloom-forming Microcystis.</title>
        <authorList>
            <person name="Zhao L."/>
            <person name="Song Y."/>
            <person name="Li L."/>
            <person name="Gan N."/>
            <person name="Brand J.J."/>
            <person name="Song L."/>
        </authorList>
    </citation>
    <scope>NUCLEOTIDE SEQUENCE [LARGE SCALE GENOMIC DNA]</scope>
    <source>
        <strain evidence="2 3">PCC 7806SL</strain>
    </source>
</reference>
<evidence type="ECO:0000256" key="1">
    <source>
        <dbReference type="SAM" id="MobiDB-lite"/>
    </source>
</evidence>
<dbReference type="EMBL" id="CP020771">
    <property type="protein sequence ID" value="ARI80485.1"/>
    <property type="molecule type" value="Genomic_DNA"/>
</dbReference>
<keyword evidence="3" id="KW-1185">Reference proteome</keyword>
<feature type="region of interest" description="Disordered" evidence="1">
    <location>
        <begin position="23"/>
        <end position="45"/>
    </location>
</feature>